<comment type="caution">
    <text evidence="2">The sequence shown here is derived from an EMBL/GenBank/DDBJ whole genome shotgun (WGS) entry which is preliminary data.</text>
</comment>
<sequence length="90" mass="10386">MIEMDEDEYQESAVSDDTLHLVSLFCGPEIRDKLLYRRVDDAIRLRNRNCTINSEKRPHAIDSGNGRFFDSQATPYESASEEIHTVDVPR</sequence>
<evidence type="ECO:0000256" key="1">
    <source>
        <dbReference type="SAM" id="MobiDB-lite"/>
    </source>
</evidence>
<evidence type="ECO:0000313" key="3">
    <source>
        <dbReference type="Proteomes" id="UP000652153"/>
    </source>
</evidence>
<organism evidence="2 3">
    <name type="scientific">Paenibacillus silvae</name>
    <dbReference type="NCBI Taxonomy" id="1325358"/>
    <lineage>
        <taxon>Bacteria</taxon>
        <taxon>Bacillati</taxon>
        <taxon>Bacillota</taxon>
        <taxon>Bacilli</taxon>
        <taxon>Bacillales</taxon>
        <taxon>Paenibacillaceae</taxon>
        <taxon>Paenibacillus</taxon>
    </lineage>
</organism>
<dbReference type="EMBL" id="BMFU01000001">
    <property type="protein sequence ID" value="GGH45872.1"/>
    <property type="molecule type" value="Genomic_DNA"/>
</dbReference>
<dbReference type="Proteomes" id="UP000652153">
    <property type="component" value="Unassembled WGS sequence"/>
</dbReference>
<protein>
    <submittedName>
        <fullName evidence="2">Uncharacterized protein</fullName>
    </submittedName>
</protein>
<gene>
    <name evidence="2" type="ORF">GCM10008014_08180</name>
</gene>
<dbReference type="RefSeq" id="WP_229729637.1">
    <property type="nucleotide sequence ID" value="NZ_BMFU01000001.1"/>
</dbReference>
<evidence type="ECO:0000313" key="2">
    <source>
        <dbReference type="EMBL" id="GGH45872.1"/>
    </source>
</evidence>
<name>A0ABQ1Z2V5_9BACL</name>
<proteinExistence type="predicted"/>
<feature type="compositionally biased region" description="Basic and acidic residues" evidence="1">
    <location>
        <begin position="81"/>
        <end position="90"/>
    </location>
</feature>
<keyword evidence="3" id="KW-1185">Reference proteome</keyword>
<feature type="region of interest" description="Disordered" evidence="1">
    <location>
        <begin position="56"/>
        <end position="90"/>
    </location>
</feature>
<reference evidence="3" key="1">
    <citation type="journal article" date="2019" name="Int. J. Syst. Evol. Microbiol.">
        <title>The Global Catalogue of Microorganisms (GCM) 10K type strain sequencing project: providing services to taxonomists for standard genome sequencing and annotation.</title>
        <authorList>
            <consortium name="The Broad Institute Genomics Platform"/>
            <consortium name="The Broad Institute Genome Sequencing Center for Infectious Disease"/>
            <person name="Wu L."/>
            <person name="Ma J."/>
        </authorList>
    </citation>
    <scope>NUCLEOTIDE SEQUENCE [LARGE SCALE GENOMIC DNA]</scope>
    <source>
        <strain evidence="3">CGMCC 1.12770</strain>
    </source>
</reference>
<accession>A0ABQ1Z2V5</accession>